<dbReference type="Pfam" id="PF13517">
    <property type="entry name" value="FG-GAP_3"/>
    <property type="match status" value="1"/>
</dbReference>
<reference evidence="3 4" key="1">
    <citation type="submission" date="2024-09" db="EMBL/GenBank/DDBJ databases">
        <title>The Natural Products Discovery Center: Release of the First 8490 Sequenced Strains for Exploring Actinobacteria Biosynthetic Diversity.</title>
        <authorList>
            <person name="Kalkreuter E."/>
            <person name="Kautsar S.A."/>
            <person name="Yang D."/>
            <person name="Bader C.D."/>
            <person name="Teijaro C.N."/>
            <person name="Fluegel L."/>
            <person name="Davis C.M."/>
            <person name="Simpson J.R."/>
            <person name="Lauterbach L."/>
            <person name="Steele A.D."/>
            <person name="Gui C."/>
            <person name="Meng S."/>
            <person name="Li G."/>
            <person name="Viehrig K."/>
            <person name="Ye F."/>
            <person name="Su P."/>
            <person name="Kiefer A.F."/>
            <person name="Nichols A."/>
            <person name="Cepeda A.J."/>
            <person name="Yan W."/>
            <person name="Fan B."/>
            <person name="Jiang Y."/>
            <person name="Adhikari A."/>
            <person name="Zheng C.-J."/>
            <person name="Schuster L."/>
            <person name="Cowan T.M."/>
            <person name="Smanski M.J."/>
            <person name="Chevrette M.G."/>
            <person name="De Carvalho L.P.S."/>
            <person name="Shen B."/>
        </authorList>
    </citation>
    <scope>NUCLEOTIDE SEQUENCE [LARGE SCALE GENOMIC DNA]</scope>
    <source>
        <strain evidence="3 4">NPDC056472</strain>
    </source>
</reference>
<evidence type="ECO:0000313" key="3">
    <source>
        <dbReference type="EMBL" id="MFE5980892.1"/>
    </source>
</evidence>
<evidence type="ECO:0000256" key="1">
    <source>
        <dbReference type="ARBA" id="ARBA00022729"/>
    </source>
</evidence>
<proteinExistence type="predicted"/>
<sequence length="975" mass="103908">MVASEQAKETGKPVEVLARRTETSQLFANPSGSYTQEQYVLPRWTRQDNKLVPIDTTLARGKNGRIVPRATKAGLSFSGGGTGPAVSIVHDGRTLSLSWPTPLPKPATSGDTATYSEVLPGVDLRLRAGNAGFSQLLVVKTPQAAANPALKTIRFSLATDGVRVSADPHGNLTAVDTAGQEVFTAPTPLMWDSSTPASTGLGKALAANAPAPPTDGSEPGPGAKTADLGLSIGKGSLALAPDQQLLVDDDTTYPVYIDPTFAVGGAREAWAIAYKATPNTAYFNGAGWHNSDGSVGTNLARAGYEDYTNGLGRSFFRMDSNNLWNTRKKIKSSTFRIKNVWSYSCQDRRTELWLTAQISSSTTWTSQDNTSMWIRKLSHNDQSLGWGSACPGGNLAFDVTSAANDAAAMKLNNMTLGLRATNEADPYAWKKFDAGTASLSTEYNTYPHSPTGLDSTPDTNTENCLSGPYIARTIGNTDLTLSGTFSDPDGGTVKARFVLWPMGYGGPTNEVNQVVDVPSGKNANLPILKATLKKLLTDVGITGTGTFSWHARAEDGELTSDWSPVCSFNFDSTRPSFPPSVTSTDFPDGSGGWPETTGNARTEGTFHLTNEDTERIASFEYWTDWDATVRKISASYLGVDIKITPPSVGRHALSVRAVDAAGNMSDTTRYWFYANGPGIQDKPGDLNGDGMADFYGVRTDGALWFYGGQGNGVMTPYTVASKQNFNGASITRRGDWTQDGYEDLIALNPASDGKTLTVYPNNGFGYACSERYEQASDGSKACLYDNFELSVFNAANNHWFDGSEILAIGDVDGPLDTNADGVIDVQGHPDLLVKQGNLLWLYFGSANHYLDSYRDPVLVGNSGWSGFTLAAPGDRDKNGHVDLIARNTTTGELFVYPGIGPNGEGLTTAATATRIGTGWTTTNRPLITAVPDANGDGTSDIWTTGGDGVLYFYPNTLGTGVNVGSGGWTGFQDLS</sequence>
<evidence type="ECO:0000256" key="2">
    <source>
        <dbReference type="SAM" id="MobiDB-lite"/>
    </source>
</evidence>
<dbReference type="EMBL" id="JBHTRV010000009">
    <property type="protein sequence ID" value="MFE5980892.1"/>
    <property type="molecule type" value="Genomic_DNA"/>
</dbReference>
<dbReference type="SUPFAM" id="SSF69318">
    <property type="entry name" value="Integrin alpha N-terminal domain"/>
    <property type="match status" value="2"/>
</dbReference>
<dbReference type="InterPro" id="IPR013517">
    <property type="entry name" value="FG-GAP"/>
</dbReference>
<comment type="caution">
    <text evidence="3">The sequence shown here is derived from an EMBL/GenBank/DDBJ whole genome shotgun (WGS) entry which is preliminary data.</text>
</comment>
<gene>
    <name evidence="3" type="ORF">ACFQ63_14415</name>
</gene>
<organism evidence="3 4">
    <name type="scientific">Streptomyces wedmorensis</name>
    <dbReference type="NCBI Taxonomy" id="43759"/>
    <lineage>
        <taxon>Bacteria</taxon>
        <taxon>Bacillati</taxon>
        <taxon>Actinomycetota</taxon>
        <taxon>Actinomycetes</taxon>
        <taxon>Kitasatosporales</taxon>
        <taxon>Streptomycetaceae</taxon>
        <taxon>Streptomyces</taxon>
    </lineage>
</organism>
<accession>A0ABW6IUS0</accession>
<name>A0ABW6IUS0_STRWE</name>
<dbReference type="Proteomes" id="UP001600424">
    <property type="component" value="Unassembled WGS sequence"/>
</dbReference>
<dbReference type="InterPro" id="IPR028994">
    <property type="entry name" value="Integrin_alpha_N"/>
</dbReference>
<keyword evidence="1" id="KW-0732">Signal</keyword>
<evidence type="ECO:0000313" key="4">
    <source>
        <dbReference type="Proteomes" id="UP001600424"/>
    </source>
</evidence>
<protein>
    <submittedName>
        <fullName evidence="3">FG-GAP repeat domain-containing protein</fullName>
    </submittedName>
</protein>
<feature type="region of interest" description="Disordered" evidence="2">
    <location>
        <begin position="579"/>
        <end position="602"/>
    </location>
</feature>
<keyword evidence="4" id="KW-1185">Reference proteome</keyword>
<dbReference type="RefSeq" id="WP_386252761.1">
    <property type="nucleotide sequence ID" value="NZ_JBHTRV010000009.1"/>
</dbReference>
<feature type="region of interest" description="Disordered" evidence="2">
    <location>
        <begin position="205"/>
        <end position="224"/>
    </location>
</feature>